<name>A0A388LTT3_CHABU</name>
<reference evidence="4 5" key="1">
    <citation type="journal article" date="2018" name="Cell">
        <title>The Chara Genome: Secondary Complexity and Implications for Plant Terrestrialization.</title>
        <authorList>
            <person name="Nishiyama T."/>
            <person name="Sakayama H."/>
            <person name="Vries J.D."/>
            <person name="Buschmann H."/>
            <person name="Saint-Marcoux D."/>
            <person name="Ullrich K.K."/>
            <person name="Haas F.B."/>
            <person name="Vanderstraeten L."/>
            <person name="Becker D."/>
            <person name="Lang D."/>
            <person name="Vosolsobe S."/>
            <person name="Rombauts S."/>
            <person name="Wilhelmsson P.K.I."/>
            <person name="Janitza P."/>
            <person name="Kern R."/>
            <person name="Heyl A."/>
            <person name="Rumpler F."/>
            <person name="Villalobos L.I.A.C."/>
            <person name="Clay J.M."/>
            <person name="Skokan R."/>
            <person name="Toyoda A."/>
            <person name="Suzuki Y."/>
            <person name="Kagoshima H."/>
            <person name="Schijlen E."/>
            <person name="Tajeshwar N."/>
            <person name="Catarino B."/>
            <person name="Hetherington A.J."/>
            <person name="Saltykova A."/>
            <person name="Bonnot C."/>
            <person name="Breuninger H."/>
            <person name="Symeonidi A."/>
            <person name="Radhakrishnan G.V."/>
            <person name="Van Nieuwerburgh F."/>
            <person name="Deforce D."/>
            <person name="Chang C."/>
            <person name="Karol K.G."/>
            <person name="Hedrich R."/>
            <person name="Ulvskov P."/>
            <person name="Glockner G."/>
            <person name="Delwiche C.F."/>
            <person name="Petrasek J."/>
            <person name="Van de Peer Y."/>
            <person name="Friml J."/>
            <person name="Beilby M."/>
            <person name="Dolan L."/>
            <person name="Kohara Y."/>
            <person name="Sugano S."/>
            <person name="Fujiyama A."/>
            <person name="Delaux P.-M."/>
            <person name="Quint M."/>
            <person name="TheiBen G."/>
            <person name="Hagemann M."/>
            <person name="Harholt J."/>
            <person name="Dunand C."/>
            <person name="Zachgo S."/>
            <person name="Langdale J."/>
            <person name="Maumus F."/>
            <person name="Straeten D.V.D."/>
            <person name="Gould S.B."/>
            <person name="Rensing S.A."/>
        </authorList>
    </citation>
    <scope>NUCLEOTIDE SEQUENCE [LARGE SCALE GENOMIC DNA]</scope>
    <source>
        <strain evidence="4 5">S276</strain>
    </source>
</reference>
<dbReference type="PROSITE" id="PS50158">
    <property type="entry name" value="ZF_CCHC"/>
    <property type="match status" value="1"/>
</dbReference>
<sequence length="407" mass="46509">MANRGYWDTGRDVERERRDTRHEGRREDSREGYRSAGREYYQEDVREAVWDRGYMSGERRRRAPPTCFECGQVGHYHNQCPKLTGEGSSRQGEARLQPRLGTEEESPERAKLKRQIEDLGASITSMQGHIKAENRKKAKKEKRRLEKAERLKKDEEEQRAKEKKEAKKQAKLKEAEDFRMQMRKEVRMEAARVAGELRDVVSEDWRDQIKEELRRIVTAILPSEKEKGKAKQQSPPSTGKSGSGSSSSASDVESLRRRTRRLAITEKRKRSMEKTLGSSSPVMQPAKRTPRTAQVKPVKLAAKLQTAKKADKMKTPPPRCTPRRRTPRTKIAATLGTPGKENFICENIRVLAEYGADELKDICRKEEVEYGNKTVAAMNIAEKRAAEAYDNPNQGVVEGDAEVEEID</sequence>
<dbReference type="EMBL" id="BFEA01000527">
    <property type="protein sequence ID" value="GBG85622.1"/>
    <property type="molecule type" value="Genomic_DNA"/>
</dbReference>
<dbReference type="Proteomes" id="UP000265515">
    <property type="component" value="Unassembled WGS sequence"/>
</dbReference>
<organism evidence="4 5">
    <name type="scientific">Chara braunii</name>
    <name type="common">Braun's stonewort</name>
    <dbReference type="NCBI Taxonomy" id="69332"/>
    <lineage>
        <taxon>Eukaryota</taxon>
        <taxon>Viridiplantae</taxon>
        <taxon>Streptophyta</taxon>
        <taxon>Charophyceae</taxon>
        <taxon>Charales</taxon>
        <taxon>Characeae</taxon>
        <taxon>Chara</taxon>
    </lineage>
</organism>
<accession>A0A388LTT3</accession>
<dbReference type="InterPro" id="IPR001878">
    <property type="entry name" value="Znf_CCHC"/>
</dbReference>
<feature type="compositionally biased region" description="Basic and acidic residues" evidence="2">
    <location>
        <begin position="9"/>
        <end position="35"/>
    </location>
</feature>
<proteinExistence type="predicted"/>
<dbReference type="InterPro" id="IPR036875">
    <property type="entry name" value="Znf_CCHC_sf"/>
</dbReference>
<gene>
    <name evidence="4" type="ORF">CBR_g40350</name>
</gene>
<evidence type="ECO:0000313" key="4">
    <source>
        <dbReference type="EMBL" id="GBG85622.1"/>
    </source>
</evidence>
<feature type="domain" description="CCHC-type" evidence="3">
    <location>
        <begin position="67"/>
        <end position="82"/>
    </location>
</feature>
<feature type="region of interest" description="Disordered" evidence="2">
    <location>
        <begin position="124"/>
        <end position="177"/>
    </location>
</feature>
<evidence type="ECO:0000256" key="2">
    <source>
        <dbReference type="SAM" id="MobiDB-lite"/>
    </source>
</evidence>
<feature type="compositionally biased region" description="Basic and acidic residues" evidence="2">
    <location>
        <begin position="143"/>
        <end position="177"/>
    </location>
</feature>
<comment type="caution">
    <text evidence="4">The sequence shown here is derived from an EMBL/GenBank/DDBJ whole genome shotgun (WGS) entry which is preliminary data.</text>
</comment>
<dbReference type="Gramene" id="GBG85622">
    <property type="protein sequence ID" value="GBG85622"/>
    <property type="gene ID" value="CBR_g40350"/>
</dbReference>
<feature type="compositionally biased region" description="Low complexity" evidence="2">
    <location>
        <begin position="234"/>
        <end position="250"/>
    </location>
</feature>
<dbReference type="OrthoDB" id="8066754at2759"/>
<dbReference type="SUPFAM" id="SSF57756">
    <property type="entry name" value="Retrovirus zinc finger-like domains"/>
    <property type="match status" value="1"/>
</dbReference>
<feature type="compositionally biased region" description="Basic residues" evidence="2">
    <location>
        <begin position="257"/>
        <end position="271"/>
    </location>
</feature>
<evidence type="ECO:0000256" key="1">
    <source>
        <dbReference type="PROSITE-ProRule" id="PRU00047"/>
    </source>
</evidence>
<keyword evidence="1" id="KW-0862">Zinc</keyword>
<dbReference type="GO" id="GO:0003676">
    <property type="term" value="F:nucleic acid binding"/>
    <property type="evidence" value="ECO:0007669"/>
    <property type="project" value="InterPro"/>
</dbReference>
<feature type="region of interest" description="Disordered" evidence="2">
    <location>
        <begin position="388"/>
        <end position="407"/>
    </location>
</feature>
<feature type="region of interest" description="Disordered" evidence="2">
    <location>
        <begin position="220"/>
        <end position="330"/>
    </location>
</feature>
<keyword evidence="1" id="KW-0479">Metal-binding</keyword>
<dbReference type="GO" id="GO:0008270">
    <property type="term" value="F:zinc ion binding"/>
    <property type="evidence" value="ECO:0007669"/>
    <property type="project" value="UniProtKB-KW"/>
</dbReference>
<dbReference type="SMART" id="SM00343">
    <property type="entry name" value="ZnF_C2HC"/>
    <property type="match status" value="1"/>
</dbReference>
<dbReference type="AlphaFoldDB" id="A0A388LTT3"/>
<evidence type="ECO:0000313" key="5">
    <source>
        <dbReference type="Proteomes" id="UP000265515"/>
    </source>
</evidence>
<feature type="region of interest" description="Disordered" evidence="2">
    <location>
        <begin position="77"/>
        <end position="111"/>
    </location>
</feature>
<keyword evidence="5" id="KW-1185">Reference proteome</keyword>
<feature type="region of interest" description="Disordered" evidence="2">
    <location>
        <begin position="1"/>
        <end position="35"/>
    </location>
</feature>
<evidence type="ECO:0000259" key="3">
    <source>
        <dbReference type="PROSITE" id="PS50158"/>
    </source>
</evidence>
<dbReference type="Gene3D" id="4.10.60.10">
    <property type="entry name" value="Zinc finger, CCHC-type"/>
    <property type="match status" value="1"/>
</dbReference>
<keyword evidence="1" id="KW-0863">Zinc-finger</keyword>
<protein>
    <recommendedName>
        <fullName evidence="3">CCHC-type domain-containing protein</fullName>
    </recommendedName>
</protein>